<sequence length="80" mass="8892">TNIGLNHGQVVGTVDNSLLNKYAEFAGSCFSDYVGIKKDSVTDGGTISPGFIYYDAVENEFYGYRYRNGFRNLAEFETTI</sequence>
<feature type="non-terminal residue" evidence="1">
    <location>
        <position position="80"/>
    </location>
</feature>
<evidence type="ECO:0000313" key="1">
    <source>
        <dbReference type="EMBL" id="GAH21969.1"/>
    </source>
</evidence>
<protein>
    <submittedName>
        <fullName evidence="1">Uncharacterized protein</fullName>
    </submittedName>
</protein>
<gene>
    <name evidence="1" type="ORF">S01H4_66266</name>
</gene>
<accession>X1EXV1</accession>
<comment type="caution">
    <text evidence="1">The sequence shown here is derived from an EMBL/GenBank/DDBJ whole genome shotgun (WGS) entry which is preliminary data.</text>
</comment>
<reference evidence="1" key="1">
    <citation type="journal article" date="2014" name="Front. Microbiol.">
        <title>High frequency of phylogenetically diverse reductive dehalogenase-homologous genes in deep subseafloor sedimentary metagenomes.</title>
        <authorList>
            <person name="Kawai M."/>
            <person name="Futagami T."/>
            <person name="Toyoda A."/>
            <person name="Takaki Y."/>
            <person name="Nishi S."/>
            <person name="Hori S."/>
            <person name="Arai W."/>
            <person name="Tsubouchi T."/>
            <person name="Morono Y."/>
            <person name="Uchiyama I."/>
            <person name="Ito T."/>
            <person name="Fujiyama A."/>
            <person name="Inagaki F."/>
            <person name="Takami H."/>
        </authorList>
    </citation>
    <scope>NUCLEOTIDE SEQUENCE</scope>
    <source>
        <strain evidence="1">Expedition CK06-06</strain>
    </source>
</reference>
<dbReference type="EMBL" id="BART01040952">
    <property type="protein sequence ID" value="GAH21969.1"/>
    <property type="molecule type" value="Genomic_DNA"/>
</dbReference>
<dbReference type="AlphaFoldDB" id="X1EXV1"/>
<name>X1EXV1_9ZZZZ</name>
<organism evidence="1">
    <name type="scientific">marine sediment metagenome</name>
    <dbReference type="NCBI Taxonomy" id="412755"/>
    <lineage>
        <taxon>unclassified sequences</taxon>
        <taxon>metagenomes</taxon>
        <taxon>ecological metagenomes</taxon>
    </lineage>
</organism>
<feature type="non-terminal residue" evidence="1">
    <location>
        <position position="1"/>
    </location>
</feature>
<proteinExistence type="predicted"/>